<evidence type="ECO:0000313" key="1">
    <source>
        <dbReference type="EMBL" id="ONN50672.1"/>
    </source>
</evidence>
<organism evidence="1 2">
    <name type="scientific">Acinetobacter genomosp. 33YU</name>
    <dbReference type="NCBI Taxonomy" id="1675530"/>
    <lineage>
        <taxon>Bacteria</taxon>
        <taxon>Pseudomonadati</taxon>
        <taxon>Pseudomonadota</taxon>
        <taxon>Gammaproteobacteria</taxon>
        <taxon>Moraxellales</taxon>
        <taxon>Moraxellaceae</taxon>
        <taxon>Acinetobacter</taxon>
    </lineage>
</organism>
<protein>
    <submittedName>
        <fullName evidence="1">Uncharacterized protein</fullName>
    </submittedName>
</protein>
<dbReference type="EMBL" id="LFZS01000033">
    <property type="protein sequence ID" value="ONN50672.1"/>
    <property type="molecule type" value="Genomic_DNA"/>
</dbReference>
<dbReference type="AlphaFoldDB" id="A0A1V2UPG5"/>
<name>A0A1V2UPG5_9GAMM</name>
<comment type="caution">
    <text evidence="1">The sequence shown here is derived from an EMBL/GenBank/DDBJ whole genome shotgun (WGS) entry which is preliminary data.</text>
</comment>
<accession>A0A1V2UPG5</accession>
<dbReference type="RefSeq" id="WP_077170280.1">
    <property type="nucleotide sequence ID" value="NZ_LFZS01000033.1"/>
</dbReference>
<keyword evidence="2" id="KW-1185">Reference proteome</keyword>
<dbReference type="Proteomes" id="UP000189376">
    <property type="component" value="Unassembled WGS sequence"/>
</dbReference>
<reference evidence="1 2" key="1">
    <citation type="submission" date="2015-07" db="EMBL/GenBank/DDBJ databases">
        <title>Acinetobacter yuneri, a novel member of Acinetobacter calcoaceticus-Acinetobacter baumannii complex isolated from clinical specimen.</title>
        <authorList>
            <person name="Yu Y."/>
        </authorList>
    </citation>
    <scope>NUCLEOTIDE SEQUENCE [LARGE SCALE GENOMIC DNA]</scope>
    <source>
        <strain evidence="1 2">A362</strain>
    </source>
</reference>
<proteinExistence type="predicted"/>
<evidence type="ECO:0000313" key="2">
    <source>
        <dbReference type="Proteomes" id="UP000189376"/>
    </source>
</evidence>
<sequence length="115" mass="13034">MNAILHGANTCTPKKQASQLIVELGKTISNPQRQTLANLYIAVDTAISLLNELEQAHQIIRQCMHEMTDEQILEVAKLNQNNNLSSLWAFRTHQRHKMIERAQRVLGGANHVQNQ</sequence>
<gene>
    <name evidence="1" type="ORF">AC058_19415</name>
</gene>